<dbReference type="AlphaFoldDB" id="A0A0V1BQ42"/>
<sequence>MYKLFSSLFGVVHTIVGVMNLLPAFLVFFLANLRCEFAIRYRYPYFKFELEDEYMELFRYSNLPTEGKTFTIICYNDLDWGSCMYHHAFSAYTFPCPEYCEVRGNDTYCKIEPSGGKPIFCRSEYIHYMAFSYYLADDSNGSCVSCDATNSSKLMFTYKNFIRFRQFESAPCNSLTECADTHFYEDVQPVDYYEDGDFHRTSHCDILSKDIVEIPSVLIFSDANIAPGIPFQIYLVDEINEKKRLLRYFEFVELPVGGTLYFEINSVELVTCYLYTDDSFIGFFAVSALNPTISLEEIRHNYGICEFEMLCEGRLNAFHSSIVAYTRQTFVILESPVMWEYASSKPLRRYWKLLSLLKCDDVLFQVLRWDTQNIVVTLQIWDLTEGRMLSNDTFGNRVTFRRGNNQYAVKVKAIVLVIFQFYRMITVWRAFIIESLSLLLMTVIVRSKWFPVAVFLFTVRTIACEL</sequence>
<feature type="transmembrane region" description="Helical" evidence="1">
    <location>
        <begin position="411"/>
        <end position="432"/>
    </location>
</feature>
<dbReference type="OrthoDB" id="5919149at2759"/>
<evidence type="ECO:0000256" key="1">
    <source>
        <dbReference type="SAM" id="Phobius"/>
    </source>
</evidence>
<keyword evidence="1" id="KW-1133">Transmembrane helix</keyword>
<comment type="caution">
    <text evidence="2">The sequence shown here is derived from an EMBL/GenBank/DDBJ whole genome shotgun (WGS) entry which is preliminary data.</text>
</comment>
<proteinExistence type="predicted"/>
<reference evidence="2 3" key="1">
    <citation type="submission" date="2015-01" db="EMBL/GenBank/DDBJ databases">
        <title>Evolution of Trichinella species and genotypes.</title>
        <authorList>
            <person name="Korhonen P.K."/>
            <person name="Edoardo P."/>
            <person name="Giuseppe L.R."/>
            <person name="Gasser R.B."/>
        </authorList>
    </citation>
    <scope>NUCLEOTIDE SEQUENCE [LARGE SCALE GENOMIC DNA]</scope>
    <source>
        <strain evidence="2">ISS3</strain>
    </source>
</reference>
<dbReference type="InParanoid" id="A0A0V1BQ42"/>
<organism evidence="2 3">
    <name type="scientific">Trichinella spiralis</name>
    <name type="common">Trichina worm</name>
    <dbReference type="NCBI Taxonomy" id="6334"/>
    <lineage>
        <taxon>Eukaryota</taxon>
        <taxon>Metazoa</taxon>
        <taxon>Ecdysozoa</taxon>
        <taxon>Nematoda</taxon>
        <taxon>Enoplea</taxon>
        <taxon>Dorylaimia</taxon>
        <taxon>Trichinellida</taxon>
        <taxon>Trichinellidae</taxon>
        <taxon>Trichinella</taxon>
    </lineage>
</organism>
<keyword evidence="1" id="KW-0472">Membrane</keyword>
<dbReference type="Proteomes" id="UP000054776">
    <property type="component" value="Unassembled WGS sequence"/>
</dbReference>
<accession>A0A0V1BQ42</accession>
<evidence type="ECO:0000313" key="2">
    <source>
        <dbReference type="EMBL" id="KRY39397.1"/>
    </source>
</evidence>
<name>A0A0V1BQ42_TRISP</name>
<feature type="transmembrane region" description="Helical" evidence="1">
    <location>
        <begin position="12"/>
        <end position="33"/>
    </location>
</feature>
<evidence type="ECO:0000313" key="3">
    <source>
        <dbReference type="Proteomes" id="UP000054776"/>
    </source>
</evidence>
<protein>
    <submittedName>
        <fullName evidence="2">Uncharacterized protein</fullName>
    </submittedName>
</protein>
<keyword evidence="1" id="KW-0812">Transmembrane</keyword>
<feature type="transmembrane region" description="Helical" evidence="1">
    <location>
        <begin position="438"/>
        <end position="459"/>
    </location>
</feature>
<gene>
    <name evidence="2" type="ORF">T01_3268</name>
</gene>
<keyword evidence="3" id="KW-1185">Reference proteome</keyword>
<dbReference type="EMBL" id="JYDH01000019">
    <property type="protein sequence ID" value="KRY39397.1"/>
    <property type="molecule type" value="Genomic_DNA"/>
</dbReference>